<evidence type="ECO:0000259" key="6">
    <source>
        <dbReference type="Pfam" id="PF13813"/>
    </source>
</evidence>
<evidence type="ECO:0000256" key="3">
    <source>
        <dbReference type="ARBA" id="ARBA00022989"/>
    </source>
</evidence>
<feature type="domain" description="Wax synthase" evidence="6">
    <location>
        <begin position="209"/>
        <end position="292"/>
    </location>
</feature>
<comment type="subcellular location">
    <subcellularLocation>
        <location evidence="1">Membrane</location>
        <topology evidence="1">Multi-pass membrane protein</topology>
    </subcellularLocation>
</comment>
<reference evidence="7 8" key="1">
    <citation type="journal article" date="2012" name="Science">
        <title>The Paleozoic origin of enzymatic lignin decomposition reconstructed from 31 fungal genomes.</title>
        <authorList>
            <person name="Floudas D."/>
            <person name="Binder M."/>
            <person name="Riley R."/>
            <person name="Barry K."/>
            <person name="Blanchette R.A."/>
            <person name="Henrissat B."/>
            <person name="Martinez A.T."/>
            <person name="Otillar R."/>
            <person name="Spatafora J.W."/>
            <person name="Yadav J.S."/>
            <person name="Aerts A."/>
            <person name="Benoit I."/>
            <person name="Boyd A."/>
            <person name="Carlson A."/>
            <person name="Copeland A."/>
            <person name="Coutinho P.M."/>
            <person name="de Vries R.P."/>
            <person name="Ferreira P."/>
            <person name="Findley K."/>
            <person name="Foster B."/>
            <person name="Gaskell J."/>
            <person name="Glotzer D."/>
            <person name="Gorecki P."/>
            <person name="Heitman J."/>
            <person name="Hesse C."/>
            <person name="Hori C."/>
            <person name="Igarashi K."/>
            <person name="Jurgens J.A."/>
            <person name="Kallen N."/>
            <person name="Kersten P."/>
            <person name="Kohler A."/>
            <person name="Kuees U."/>
            <person name="Kumar T.K.A."/>
            <person name="Kuo A."/>
            <person name="LaButti K."/>
            <person name="Larrondo L.F."/>
            <person name="Lindquist E."/>
            <person name="Ling A."/>
            <person name="Lombard V."/>
            <person name="Lucas S."/>
            <person name="Lundell T."/>
            <person name="Martin R."/>
            <person name="McLaughlin D.J."/>
            <person name="Morgenstern I."/>
            <person name="Morin E."/>
            <person name="Murat C."/>
            <person name="Nagy L.G."/>
            <person name="Nolan M."/>
            <person name="Ohm R.A."/>
            <person name="Patyshakuliyeva A."/>
            <person name="Rokas A."/>
            <person name="Ruiz-Duenas F.J."/>
            <person name="Sabat G."/>
            <person name="Salamov A."/>
            <person name="Samejima M."/>
            <person name="Schmutz J."/>
            <person name="Slot J.C."/>
            <person name="St John F."/>
            <person name="Stenlid J."/>
            <person name="Sun H."/>
            <person name="Sun S."/>
            <person name="Syed K."/>
            <person name="Tsang A."/>
            <person name="Wiebenga A."/>
            <person name="Young D."/>
            <person name="Pisabarro A."/>
            <person name="Eastwood D.C."/>
            <person name="Martin F."/>
            <person name="Cullen D."/>
            <person name="Grigoriev I.V."/>
            <person name="Hibbett D.S."/>
        </authorList>
    </citation>
    <scope>NUCLEOTIDE SEQUENCE [LARGE SCALE GENOMIC DNA]</scope>
    <source>
        <strain evidence="7 8">MD-104</strain>
    </source>
</reference>
<proteinExistence type="predicted"/>
<dbReference type="InterPro" id="IPR032805">
    <property type="entry name" value="Wax_synthase_dom"/>
</dbReference>
<evidence type="ECO:0000256" key="2">
    <source>
        <dbReference type="ARBA" id="ARBA00022692"/>
    </source>
</evidence>
<keyword evidence="2 5" id="KW-0812">Transmembrane</keyword>
<evidence type="ECO:0000256" key="5">
    <source>
        <dbReference type="SAM" id="Phobius"/>
    </source>
</evidence>
<evidence type="ECO:0000256" key="4">
    <source>
        <dbReference type="ARBA" id="ARBA00023136"/>
    </source>
</evidence>
<protein>
    <recommendedName>
        <fullName evidence="6">Wax synthase domain-containing protein</fullName>
    </recommendedName>
</protein>
<sequence>MDSNRRPVLPFLPTVLLLNLLIASIVALRLKWQIRIAAFVAYMSTLAFIYSCTTGDMQWDYTAGSTLMQQFLIALSLVWLTDPLLEFRHECDSAHPLTLSFAQRLYWVQCIIYNHRGVGWNYQVANLPPRLNVPRWRIVYQRCLSAFRWYLVLDAIETFILPSFMQNYSIRQHFFGPAQFGSLIATVAMNYDLLSALSVASGIHEAHVWHEIYGSWSDAKTVRGFWGRTYHQTLRRHTATLGKRISRLIRLQPGSRASSYTQLYIGFTVSGLVHCGGDLMVQPSAFGSSFSFYIAQAVAISLEDAVIALARSSGICYSHRMSRFLGYIWVFTWLWISTPWAVMCLEKVGIIETHRMPFSLITALIQCTSRARAVFSRISAPMIPENVAY</sequence>
<dbReference type="Pfam" id="PF13813">
    <property type="entry name" value="MBOAT_2"/>
    <property type="match status" value="1"/>
</dbReference>
<accession>A0A2H3K4V6</accession>
<evidence type="ECO:0000313" key="8">
    <source>
        <dbReference type="Proteomes" id="UP000218811"/>
    </source>
</evidence>
<feature type="transmembrane region" description="Helical" evidence="5">
    <location>
        <begin position="34"/>
        <end position="52"/>
    </location>
</feature>
<dbReference type="GO" id="GO:0016020">
    <property type="term" value="C:membrane"/>
    <property type="evidence" value="ECO:0007669"/>
    <property type="project" value="UniProtKB-SubCell"/>
</dbReference>
<keyword evidence="3 5" id="KW-1133">Transmembrane helix</keyword>
<dbReference type="STRING" id="742152.A0A2H3K4V6"/>
<dbReference type="Proteomes" id="UP000218811">
    <property type="component" value="Unassembled WGS sequence"/>
</dbReference>
<evidence type="ECO:0000256" key="1">
    <source>
        <dbReference type="ARBA" id="ARBA00004141"/>
    </source>
</evidence>
<feature type="transmembrane region" description="Helical" evidence="5">
    <location>
        <begin position="324"/>
        <end position="343"/>
    </location>
</feature>
<dbReference type="EMBL" id="KB468146">
    <property type="protein sequence ID" value="PCH43447.1"/>
    <property type="molecule type" value="Genomic_DNA"/>
</dbReference>
<dbReference type="OrthoDB" id="1077582at2759"/>
<dbReference type="AlphaFoldDB" id="A0A2H3K4V6"/>
<keyword evidence="8" id="KW-1185">Reference proteome</keyword>
<evidence type="ECO:0000313" key="7">
    <source>
        <dbReference type="EMBL" id="PCH43447.1"/>
    </source>
</evidence>
<dbReference type="OMA" id="RISAPMI"/>
<keyword evidence="4 5" id="KW-0472">Membrane</keyword>
<name>A0A2H3K4V6_WOLCO</name>
<feature type="transmembrane region" description="Helical" evidence="5">
    <location>
        <begin position="7"/>
        <end position="28"/>
    </location>
</feature>
<organism evidence="7 8">
    <name type="scientific">Wolfiporia cocos (strain MD-104)</name>
    <name type="common">Brown rot fungus</name>
    <dbReference type="NCBI Taxonomy" id="742152"/>
    <lineage>
        <taxon>Eukaryota</taxon>
        <taxon>Fungi</taxon>
        <taxon>Dikarya</taxon>
        <taxon>Basidiomycota</taxon>
        <taxon>Agaricomycotina</taxon>
        <taxon>Agaricomycetes</taxon>
        <taxon>Polyporales</taxon>
        <taxon>Phaeolaceae</taxon>
        <taxon>Wolfiporia</taxon>
    </lineage>
</organism>
<gene>
    <name evidence="7" type="ORF">WOLCODRAFT_75865</name>
</gene>